<sequence length="177" mass="21362">MAIYFDIIISLKELFDKVTELKLDQVVDIFIEYRNDEKECYYKKVNPSHYQAPDFNHTGYQGFFIISKEAKFDGSRSPYDDEMYSYTIEIKGGRETGQEIEKIKCRQIAKQPEITLQKAYRKLQHCIKKDPNFEKGVYWGKHFYKNIYYDRRIDKIIWGDFDHKEHQIQINTIHHKT</sequence>
<dbReference type="AlphaFoldDB" id="A0AAW9S2W1"/>
<evidence type="ECO:0000313" key="2">
    <source>
        <dbReference type="Proteomes" id="UP001403385"/>
    </source>
</evidence>
<accession>A0AAW9S2W1</accession>
<keyword evidence="2" id="KW-1185">Reference proteome</keyword>
<protein>
    <submittedName>
        <fullName evidence="1">Uncharacterized protein</fullName>
    </submittedName>
</protein>
<comment type="caution">
    <text evidence="1">The sequence shown here is derived from an EMBL/GenBank/DDBJ whole genome shotgun (WGS) entry which is preliminary data.</text>
</comment>
<name>A0AAW9S2W1_9BACT</name>
<gene>
    <name evidence="1" type="ORF">AAG747_26615</name>
</gene>
<dbReference type="RefSeq" id="WP_346824300.1">
    <property type="nucleotide sequence ID" value="NZ_JBDKWZ010000023.1"/>
</dbReference>
<dbReference type="EMBL" id="JBDKWZ010000023">
    <property type="protein sequence ID" value="MEN7551519.1"/>
    <property type="molecule type" value="Genomic_DNA"/>
</dbReference>
<dbReference type="Proteomes" id="UP001403385">
    <property type="component" value="Unassembled WGS sequence"/>
</dbReference>
<organism evidence="1 2">
    <name type="scientific">Rapidithrix thailandica</name>
    <dbReference type="NCBI Taxonomy" id="413964"/>
    <lineage>
        <taxon>Bacteria</taxon>
        <taxon>Pseudomonadati</taxon>
        <taxon>Bacteroidota</taxon>
        <taxon>Cytophagia</taxon>
        <taxon>Cytophagales</taxon>
        <taxon>Flammeovirgaceae</taxon>
        <taxon>Rapidithrix</taxon>
    </lineage>
</organism>
<proteinExistence type="predicted"/>
<reference evidence="1 2" key="1">
    <citation type="submission" date="2024-04" db="EMBL/GenBank/DDBJ databases">
        <title>Novel genus in family Flammeovirgaceae.</title>
        <authorList>
            <person name="Nguyen T.H."/>
            <person name="Vuong T.Q."/>
            <person name="Le H."/>
            <person name="Kim S.-G."/>
        </authorList>
    </citation>
    <scope>NUCLEOTIDE SEQUENCE [LARGE SCALE GENOMIC DNA]</scope>
    <source>
        <strain evidence="1 2">JCM 23209</strain>
    </source>
</reference>
<evidence type="ECO:0000313" key="1">
    <source>
        <dbReference type="EMBL" id="MEN7551519.1"/>
    </source>
</evidence>